<sequence length="292" mass="32188">MPSLTVLLEPATPTSTTTGTRGKHSEAESEDDIRALLQTMRTDVASLRAVQNAANKEIMYLRMNTDRIARDAGAEIRRMRKHLRMAQTQIRQMDDAQSHLLRKLRQYQSSPTPTQSPSPPPQAPLRRVALRRQGAFSGPLEDISWSTLNDVRGLDPNAPRYHHEHGEAPNTTQSTKRPHAAVDQSDSERAPVAQVSAWYEPSTTLWASNPKRRRMFPPARAANPPPPSASAGFIASIFHIVQSVYGPYSANSHPGPLGSGLPKRRLAVIPCTPAYDSGKVIVLNQETSLCQL</sequence>
<evidence type="ECO:0000313" key="2">
    <source>
        <dbReference type="EMBL" id="KZP25938.1"/>
    </source>
</evidence>
<accession>A0A166PC35</accession>
<name>A0A166PC35_9AGAM</name>
<feature type="region of interest" description="Disordered" evidence="1">
    <location>
        <begin position="1"/>
        <end position="30"/>
    </location>
</feature>
<dbReference type="AlphaFoldDB" id="A0A166PC35"/>
<keyword evidence="3" id="KW-1185">Reference proteome</keyword>
<dbReference type="Proteomes" id="UP000076532">
    <property type="component" value="Unassembled WGS sequence"/>
</dbReference>
<dbReference type="EMBL" id="KV417517">
    <property type="protein sequence ID" value="KZP25938.1"/>
    <property type="molecule type" value="Genomic_DNA"/>
</dbReference>
<proteinExistence type="predicted"/>
<gene>
    <name evidence="2" type="ORF">FIBSPDRAFT_887627</name>
</gene>
<evidence type="ECO:0000256" key="1">
    <source>
        <dbReference type="SAM" id="MobiDB-lite"/>
    </source>
</evidence>
<dbReference type="OrthoDB" id="3298684at2759"/>
<reference evidence="2 3" key="1">
    <citation type="journal article" date="2016" name="Mol. Biol. Evol.">
        <title>Comparative Genomics of Early-Diverging Mushroom-Forming Fungi Provides Insights into the Origins of Lignocellulose Decay Capabilities.</title>
        <authorList>
            <person name="Nagy L.G."/>
            <person name="Riley R."/>
            <person name="Tritt A."/>
            <person name="Adam C."/>
            <person name="Daum C."/>
            <person name="Floudas D."/>
            <person name="Sun H."/>
            <person name="Yadav J.S."/>
            <person name="Pangilinan J."/>
            <person name="Larsson K.H."/>
            <person name="Matsuura K."/>
            <person name="Barry K."/>
            <person name="Labutti K."/>
            <person name="Kuo R."/>
            <person name="Ohm R.A."/>
            <person name="Bhattacharya S.S."/>
            <person name="Shirouzu T."/>
            <person name="Yoshinaga Y."/>
            <person name="Martin F.M."/>
            <person name="Grigoriev I.V."/>
            <person name="Hibbett D.S."/>
        </authorList>
    </citation>
    <scope>NUCLEOTIDE SEQUENCE [LARGE SCALE GENOMIC DNA]</scope>
    <source>
        <strain evidence="2 3">CBS 109695</strain>
    </source>
</reference>
<organism evidence="2 3">
    <name type="scientific">Athelia psychrophila</name>
    <dbReference type="NCBI Taxonomy" id="1759441"/>
    <lineage>
        <taxon>Eukaryota</taxon>
        <taxon>Fungi</taxon>
        <taxon>Dikarya</taxon>
        <taxon>Basidiomycota</taxon>
        <taxon>Agaricomycotina</taxon>
        <taxon>Agaricomycetes</taxon>
        <taxon>Agaricomycetidae</taxon>
        <taxon>Atheliales</taxon>
        <taxon>Atheliaceae</taxon>
        <taxon>Athelia</taxon>
    </lineage>
</organism>
<feature type="region of interest" description="Disordered" evidence="1">
    <location>
        <begin position="155"/>
        <end position="194"/>
    </location>
</feature>
<protein>
    <submittedName>
        <fullName evidence="2">Uncharacterized protein</fullName>
    </submittedName>
</protein>
<evidence type="ECO:0000313" key="3">
    <source>
        <dbReference type="Proteomes" id="UP000076532"/>
    </source>
</evidence>